<keyword evidence="2" id="KW-1185">Reference proteome</keyword>
<sequence>MVSKSTNSALVFSMSPFAAAKASSSSVEGLAILRKPDLNKVRNHSSGVSTRLPPKEEAPALSKVELEKLRSLMESFSKPYGT</sequence>
<proteinExistence type="predicted"/>
<evidence type="ECO:0000313" key="1">
    <source>
        <dbReference type="EMBL" id="RDX91497.1"/>
    </source>
</evidence>
<organism evidence="1 2">
    <name type="scientific">Mucuna pruriens</name>
    <name type="common">Velvet bean</name>
    <name type="synonym">Dolichos pruriens</name>
    <dbReference type="NCBI Taxonomy" id="157652"/>
    <lineage>
        <taxon>Eukaryota</taxon>
        <taxon>Viridiplantae</taxon>
        <taxon>Streptophyta</taxon>
        <taxon>Embryophyta</taxon>
        <taxon>Tracheophyta</taxon>
        <taxon>Spermatophyta</taxon>
        <taxon>Magnoliopsida</taxon>
        <taxon>eudicotyledons</taxon>
        <taxon>Gunneridae</taxon>
        <taxon>Pentapetalae</taxon>
        <taxon>rosids</taxon>
        <taxon>fabids</taxon>
        <taxon>Fabales</taxon>
        <taxon>Fabaceae</taxon>
        <taxon>Papilionoideae</taxon>
        <taxon>50 kb inversion clade</taxon>
        <taxon>NPAAA clade</taxon>
        <taxon>indigoferoid/millettioid clade</taxon>
        <taxon>Phaseoleae</taxon>
        <taxon>Mucuna</taxon>
    </lineage>
</organism>
<dbReference type="AlphaFoldDB" id="A0A371GLR6"/>
<protein>
    <submittedName>
        <fullName evidence="1">Uncharacterized protein</fullName>
    </submittedName>
</protein>
<dbReference type="EMBL" id="QJKJ01005105">
    <property type="protein sequence ID" value="RDX91497.1"/>
    <property type="molecule type" value="Genomic_DNA"/>
</dbReference>
<evidence type="ECO:0000313" key="2">
    <source>
        <dbReference type="Proteomes" id="UP000257109"/>
    </source>
</evidence>
<name>A0A371GLR6_MUCPR</name>
<dbReference type="Proteomes" id="UP000257109">
    <property type="component" value="Unassembled WGS sequence"/>
</dbReference>
<comment type="caution">
    <text evidence="1">The sequence shown here is derived from an EMBL/GenBank/DDBJ whole genome shotgun (WGS) entry which is preliminary data.</text>
</comment>
<reference evidence="1" key="1">
    <citation type="submission" date="2018-05" db="EMBL/GenBank/DDBJ databases">
        <title>Draft genome of Mucuna pruriens seed.</title>
        <authorList>
            <person name="Nnadi N.E."/>
            <person name="Vos R."/>
            <person name="Hasami M.H."/>
            <person name="Devisetty U.K."/>
            <person name="Aguiy J.C."/>
        </authorList>
    </citation>
    <scope>NUCLEOTIDE SEQUENCE [LARGE SCALE GENOMIC DNA]</scope>
    <source>
        <strain evidence="1">JCA_2017</strain>
    </source>
</reference>
<feature type="non-terminal residue" evidence="1">
    <location>
        <position position="1"/>
    </location>
</feature>
<accession>A0A371GLR6</accession>
<gene>
    <name evidence="1" type="ORF">CR513_26520</name>
</gene>